<evidence type="ECO:0000256" key="1">
    <source>
        <dbReference type="SAM" id="Phobius"/>
    </source>
</evidence>
<protein>
    <recommendedName>
        <fullName evidence="6">Virulence factor Mce family protein</fullName>
    </recommendedName>
</protein>
<evidence type="ECO:0000259" key="2">
    <source>
        <dbReference type="Pfam" id="PF02470"/>
    </source>
</evidence>
<feature type="transmembrane region" description="Helical" evidence="1">
    <location>
        <begin position="7"/>
        <end position="27"/>
    </location>
</feature>
<proteinExistence type="predicted"/>
<dbReference type="InterPro" id="IPR024516">
    <property type="entry name" value="Mce_C"/>
</dbReference>
<feature type="domain" description="Mce/MlaD" evidence="2">
    <location>
        <begin position="37"/>
        <end position="116"/>
    </location>
</feature>
<dbReference type="Pfam" id="PF02470">
    <property type="entry name" value="MlaD"/>
    <property type="match status" value="1"/>
</dbReference>
<dbReference type="RefSeq" id="WP_344605080.1">
    <property type="nucleotide sequence ID" value="NZ_BAAAHE010000019.1"/>
</dbReference>
<keyword evidence="5" id="KW-1185">Reference proteome</keyword>
<reference evidence="5" key="1">
    <citation type="journal article" date="2019" name="Int. J. Syst. Evol. Microbiol.">
        <title>The Global Catalogue of Microorganisms (GCM) 10K type strain sequencing project: providing services to taxonomists for standard genome sequencing and annotation.</title>
        <authorList>
            <consortium name="The Broad Institute Genomics Platform"/>
            <consortium name="The Broad Institute Genome Sequencing Center for Infectious Disease"/>
            <person name="Wu L."/>
            <person name="Ma J."/>
        </authorList>
    </citation>
    <scope>NUCLEOTIDE SEQUENCE [LARGE SCALE GENOMIC DNA]</scope>
    <source>
        <strain evidence="5">JCM 10671</strain>
    </source>
</reference>
<dbReference type="InterPro" id="IPR005693">
    <property type="entry name" value="Mce"/>
</dbReference>
<accession>A0ABN1GVL7</accession>
<organism evidence="4 5">
    <name type="scientific">Sporichthya brevicatena</name>
    <dbReference type="NCBI Taxonomy" id="171442"/>
    <lineage>
        <taxon>Bacteria</taxon>
        <taxon>Bacillati</taxon>
        <taxon>Actinomycetota</taxon>
        <taxon>Actinomycetes</taxon>
        <taxon>Sporichthyales</taxon>
        <taxon>Sporichthyaceae</taxon>
        <taxon>Sporichthya</taxon>
    </lineage>
</organism>
<keyword evidence="1" id="KW-0472">Membrane</keyword>
<evidence type="ECO:0000259" key="3">
    <source>
        <dbReference type="Pfam" id="PF11887"/>
    </source>
</evidence>
<dbReference type="InterPro" id="IPR052336">
    <property type="entry name" value="MlaD_Phospholipid_Transporter"/>
</dbReference>
<evidence type="ECO:0008006" key="6">
    <source>
        <dbReference type="Google" id="ProtNLM"/>
    </source>
</evidence>
<keyword evidence="1" id="KW-0812">Transmembrane</keyword>
<dbReference type="PANTHER" id="PTHR33371:SF19">
    <property type="entry name" value="MCE-FAMILY PROTEIN MCE4A"/>
    <property type="match status" value="1"/>
</dbReference>
<dbReference type="PANTHER" id="PTHR33371">
    <property type="entry name" value="INTERMEMBRANE PHOSPHOLIPID TRANSPORT SYSTEM BINDING PROTEIN MLAD-RELATED"/>
    <property type="match status" value="1"/>
</dbReference>
<evidence type="ECO:0000313" key="5">
    <source>
        <dbReference type="Proteomes" id="UP001500957"/>
    </source>
</evidence>
<dbReference type="InterPro" id="IPR003399">
    <property type="entry name" value="Mce/MlaD"/>
</dbReference>
<name>A0ABN1GVL7_9ACTN</name>
<sequence>MASRGDLIVRGVAYVVVIALAIGLVLARFSGAFADRVTVVALLTEPGDALAPGSDVKMRGVLVGRVGSIAREIGSGGAEVELRLDPGTVDQIPAEVTARSLPANFFGQSFVDLVPPKRTAGPIRGGARIPADTSAATVELQDVFGKLYRVLSAVQPVQLATVIGALSEALDGRGAQIGQLVGRTDAYLRALAPSLPALREDLTAFSRFAADLNRRAPSLLDSVDDVLVLARTLVDRQEQFLELLGGGLGLTASARKLVGENETRLIRVSGQTRQIVGVLGRHPTAFSRGFVDLGAFLGGLATTDAGRIGLDTRLTTTPLPTYTAADCPRYPGLAGPNCPGGGGRNVDYGGIGSVGSVSDRLVLSQILAALGAGRGSSGDIGLLLAGSMVRGSTVVMPG</sequence>
<dbReference type="EMBL" id="BAAAHE010000019">
    <property type="protein sequence ID" value="GAA0621013.1"/>
    <property type="molecule type" value="Genomic_DNA"/>
</dbReference>
<evidence type="ECO:0000313" key="4">
    <source>
        <dbReference type="EMBL" id="GAA0621013.1"/>
    </source>
</evidence>
<dbReference type="Pfam" id="PF11887">
    <property type="entry name" value="Mce4_CUP1"/>
    <property type="match status" value="1"/>
</dbReference>
<keyword evidence="1" id="KW-1133">Transmembrane helix</keyword>
<dbReference type="Proteomes" id="UP001500957">
    <property type="component" value="Unassembled WGS sequence"/>
</dbReference>
<comment type="caution">
    <text evidence="4">The sequence shown here is derived from an EMBL/GenBank/DDBJ whole genome shotgun (WGS) entry which is preliminary data.</text>
</comment>
<gene>
    <name evidence="4" type="ORF">GCM10009547_24550</name>
</gene>
<dbReference type="NCBIfam" id="TIGR00996">
    <property type="entry name" value="Mtu_fam_mce"/>
    <property type="match status" value="1"/>
</dbReference>
<feature type="domain" description="Mammalian cell entry C-terminal" evidence="3">
    <location>
        <begin position="121"/>
        <end position="282"/>
    </location>
</feature>